<dbReference type="KEGG" id="vg:60330886"/>
<protein>
    <submittedName>
        <fullName evidence="1">Uncharacterized protein</fullName>
    </submittedName>
</protein>
<keyword evidence="2" id="KW-1185">Reference proteome</keyword>
<reference evidence="1 2" key="1">
    <citation type="submission" date="2019-05" db="EMBL/GenBank/DDBJ databases">
        <authorList>
            <person name="Patel D."/>
            <person name="Jones M.J."/>
            <person name="Williams H.E."/>
            <person name="Harmon A.N."/>
            <person name="Tarter E.D."/>
            <person name="Gaekle K.N."/>
            <person name="Maryyam S."/>
            <person name="Gaffney B.L."/>
            <person name="Staples A.K."/>
            <person name="King R.A."/>
            <person name="Rinehart C.A."/>
            <person name="Rowland N.S."/>
            <person name="Garlena R.A."/>
            <person name="Russell D.A."/>
            <person name="Pope W.H."/>
            <person name="Jacobs-Sera D."/>
            <person name="Hendrix R.W."/>
            <person name="Hatfull G.F."/>
        </authorList>
    </citation>
    <scope>NUCLEOTIDE SEQUENCE [LARGE SCALE GENOMIC DNA]</scope>
</reference>
<gene>
    <name evidence="1" type="primary">79</name>
    <name evidence="1" type="ORF">SEA_MAHAVRAT_79</name>
</gene>
<evidence type="ECO:0000313" key="1">
    <source>
        <dbReference type="EMBL" id="QDM57463.1"/>
    </source>
</evidence>
<proteinExistence type="predicted"/>
<dbReference type="GeneID" id="60330886"/>
<organism evidence="1 2">
    <name type="scientific">Mycobacterium phage Mahavrat</name>
    <dbReference type="NCBI Taxonomy" id="2591129"/>
    <lineage>
        <taxon>Viruses</taxon>
        <taxon>Duplodnaviria</taxon>
        <taxon>Heunggongvirae</taxon>
        <taxon>Uroviricota</taxon>
        <taxon>Caudoviricetes</taxon>
        <taxon>Gracegardnervirinae</taxon>
        <taxon>Cheoctovirus</taxon>
        <taxon>Cheoctovirus mahavrat</taxon>
    </lineage>
</organism>
<dbReference type="RefSeq" id="YP_009959344.1">
    <property type="nucleotide sequence ID" value="NC_051679.1"/>
</dbReference>
<dbReference type="Proteomes" id="UP000318624">
    <property type="component" value="Segment"/>
</dbReference>
<dbReference type="EMBL" id="MK967397">
    <property type="protein sequence ID" value="QDM57463.1"/>
    <property type="molecule type" value="Genomic_DNA"/>
</dbReference>
<evidence type="ECO:0000313" key="2">
    <source>
        <dbReference type="Proteomes" id="UP000318624"/>
    </source>
</evidence>
<sequence length="128" mass="14670">MSGETRARRRIRQAVESRGYRVESIDYEPWYNAGEMMGIAGGWWIELDRPYVEHTIPGNDLQGLSVEEVLAQVDYWLKPAEPCGCDRNHDPMTACRLINDPCKPTHDPGCPHHLKYHLPWWPAAGEEA</sequence>
<accession>A0A515MLC5</accession>
<name>A0A515MLC5_9CAUD</name>